<dbReference type="EMBL" id="JAEKNN010000008">
    <property type="protein sequence ID" value="MBJ7608178.1"/>
    <property type="molecule type" value="Genomic_DNA"/>
</dbReference>
<protein>
    <submittedName>
        <fullName evidence="2">VOC family protein</fullName>
    </submittedName>
</protein>
<dbReference type="InterPro" id="IPR029068">
    <property type="entry name" value="Glyas_Bleomycin-R_OHBP_Dase"/>
</dbReference>
<proteinExistence type="predicted"/>
<accession>A0A934KK21</accession>
<dbReference type="Gene3D" id="3.30.720.110">
    <property type="match status" value="1"/>
</dbReference>
<dbReference type="PANTHER" id="PTHR34109">
    <property type="entry name" value="BNAUNNG04460D PROTEIN-RELATED"/>
    <property type="match status" value="1"/>
</dbReference>
<evidence type="ECO:0000259" key="1">
    <source>
        <dbReference type="PROSITE" id="PS51819"/>
    </source>
</evidence>
<dbReference type="PROSITE" id="PS51819">
    <property type="entry name" value="VOC"/>
    <property type="match status" value="1"/>
</dbReference>
<dbReference type="SUPFAM" id="SSF54593">
    <property type="entry name" value="Glyoxalase/Bleomycin resistance protein/Dihydroxybiphenyl dioxygenase"/>
    <property type="match status" value="1"/>
</dbReference>
<gene>
    <name evidence="2" type="ORF">JF887_01940</name>
</gene>
<comment type="caution">
    <text evidence="2">The sequence shown here is derived from an EMBL/GenBank/DDBJ whole genome shotgun (WGS) entry which is preliminary data.</text>
</comment>
<dbReference type="CDD" id="cd07246">
    <property type="entry name" value="VOC_like"/>
    <property type="match status" value="1"/>
</dbReference>
<dbReference type="InterPro" id="IPR004360">
    <property type="entry name" value="Glyas_Fos-R_dOase_dom"/>
</dbReference>
<evidence type="ECO:0000313" key="3">
    <source>
        <dbReference type="Proteomes" id="UP000614410"/>
    </source>
</evidence>
<dbReference type="Pfam" id="PF00903">
    <property type="entry name" value="Glyoxalase"/>
    <property type="match status" value="1"/>
</dbReference>
<dbReference type="InterPro" id="IPR037523">
    <property type="entry name" value="VOC_core"/>
</dbReference>
<dbReference type="PANTHER" id="PTHR34109:SF1">
    <property type="entry name" value="VOC DOMAIN-CONTAINING PROTEIN"/>
    <property type="match status" value="1"/>
</dbReference>
<organism evidence="2 3">
    <name type="scientific">Candidatus Amunia macphersoniae</name>
    <dbReference type="NCBI Taxonomy" id="3127014"/>
    <lineage>
        <taxon>Bacteria</taxon>
        <taxon>Bacillati</taxon>
        <taxon>Candidatus Dormiibacterota</taxon>
        <taxon>Candidatus Dormibacteria</taxon>
        <taxon>Candidatus Aeolococcales</taxon>
        <taxon>Candidatus Aeolococcaceae</taxon>
        <taxon>Candidatus Amunia</taxon>
    </lineage>
</organism>
<dbReference type="AlphaFoldDB" id="A0A934KK21"/>
<sequence length="145" mass="15730">MSVDFKPEGYHTVTPYLVVEGAADAIKFMSDAFGATEIMRLEGADGRVGHAEVRIGDSVVMIADAPAPDATRQGMLHLYLEDADATYARAIELGATSKREPTTEFYGDRIADFEDAWGNRWSVATHVEDVSQEEMARIAAQFGGG</sequence>
<dbReference type="Proteomes" id="UP000614410">
    <property type="component" value="Unassembled WGS sequence"/>
</dbReference>
<name>A0A934KK21_9BACT</name>
<feature type="domain" description="VOC" evidence="1">
    <location>
        <begin position="9"/>
        <end position="126"/>
    </location>
</feature>
<dbReference type="Gene3D" id="3.30.720.120">
    <property type="match status" value="1"/>
</dbReference>
<evidence type="ECO:0000313" key="2">
    <source>
        <dbReference type="EMBL" id="MBJ7608178.1"/>
    </source>
</evidence>
<reference evidence="2 3" key="1">
    <citation type="submission" date="2020-10" db="EMBL/GenBank/DDBJ databases">
        <title>Ca. Dormibacterota MAGs.</title>
        <authorList>
            <person name="Montgomery K."/>
        </authorList>
    </citation>
    <scope>NUCLEOTIDE SEQUENCE [LARGE SCALE GENOMIC DNA]</scope>
    <source>
        <strain evidence="2">Mitchell_Peninsula_5</strain>
    </source>
</reference>